<protein>
    <recommendedName>
        <fullName evidence="3">CobQ/CobB/MinD/ParA nucleotide binding domain-containing protein</fullName>
    </recommendedName>
</protein>
<name>K6VRG4_9ACTN</name>
<dbReference type="RefSeq" id="WP_006331575.1">
    <property type="nucleotide sequence ID" value="NZ_BAHC01000063.1"/>
</dbReference>
<dbReference type="STRING" id="1108045.GORHZ_063_00040"/>
<organism evidence="1 2">
    <name type="scientific">Gordonia rhizosphera NBRC 16068</name>
    <dbReference type="NCBI Taxonomy" id="1108045"/>
    <lineage>
        <taxon>Bacteria</taxon>
        <taxon>Bacillati</taxon>
        <taxon>Actinomycetota</taxon>
        <taxon>Actinomycetes</taxon>
        <taxon>Mycobacteriales</taxon>
        <taxon>Gordoniaceae</taxon>
        <taxon>Gordonia</taxon>
    </lineage>
</organism>
<reference evidence="1 2" key="1">
    <citation type="submission" date="2012-08" db="EMBL/GenBank/DDBJ databases">
        <title>Whole genome shotgun sequence of Gordonia rhizosphera NBRC 16068.</title>
        <authorList>
            <person name="Takarada H."/>
            <person name="Isaki S."/>
            <person name="Hosoyama A."/>
            <person name="Tsuchikane K."/>
            <person name="Katsumata H."/>
            <person name="Baba S."/>
            <person name="Ohji S."/>
            <person name="Yamazaki S."/>
            <person name="Fujita N."/>
        </authorList>
    </citation>
    <scope>NUCLEOTIDE SEQUENCE [LARGE SCALE GENOMIC DNA]</scope>
    <source>
        <strain evidence="1 2">NBRC 16068</strain>
    </source>
</reference>
<dbReference type="AlphaFoldDB" id="K6VRG4"/>
<evidence type="ECO:0000313" key="1">
    <source>
        <dbReference type="EMBL" id="GAB89510.1"/>
    </source>
</evidence>
<gene>
    <name evidence="1" type="ORF">GORHZ_063_00040</name>
</gene>
<accession>K6VRG4</accession>
<dbReference type="Proteomes" id="UP000008363">
    <property type="component" value="Unassembled WGS sequence"/>
</dbReference>
<sequence>MYEEEQEQTVPISPPPTAEQTVVVCGTAGGVGTSVISALLAEYRAATTLGGASWWIDAAGNDGDLHQRLRATGDPVLLRSTLGAGLWPLPEEATVTDAILNAWRFGAVPVVDAGARPLTILDDLCEPEMSVVTPILVVGPRPDLLNRAREIFTEWERTGVLRRAIVVICNQIPGLDHQGLTGLLTDVVSGQVAGVVGMDYEPVLGEGTALDREAQERFAPHTWEVLQALVTHTTAARPQSPAAQQ</sequence>
<proteinExistence type="predicted"/>
<dbReference type="eggNOG" id="COG0489">
    <property type="taxonomic scope" value="Bacteria"/>
</dbReference>
<dbReference type="EMBL" id="BAHC01000063">
    <property type="protein sequence ID" value="GAB89510.1"/>
    <property type="molecule type" value="Genomic_DNA"/>
</dbReference>
<evidence type="ECO:0008006" key="3">
    <source>
        <dbReference type="Google" id="ProtNLM"/>
    </source>
</evidence>
<comment type="caution">
    <text evidence="1">The sequence shown here is derived from an EMBL/GenBank/DDBJ whole genome shotgun (WGS) entry which is preliminary data.</text>
</comment>
<keyword evidence="2" id="KW-1185">Reference proteome</keyword>
<evidence type="ECO:0000313" key="2">
    <source>
        <dbReference type="Proteomes" id="UP000008363"/>
    </source>
</evidence>